<dbReference type="Proteomes" id="UP000586827">
    <property type="component" value="Unassembled WGS sequence"/>
</dbReference>
<dbReference type="GO" id="GO:0003677">
    <property type="term" value="F:DNA binding"/>
    <property type="evidence" value="ECO:0007669"/>
    <property type="project" value="InterPro"/>
</dbReference>
<evidence type="ECO:0000313" key="3">
    <source>
        <dbReference type="Proteomes" id="UP000586827"/>
    </source>
</evidence>
<name>A0A849CEW9_9NOCA</name>
<dbReference type="Gene3D" id="3.30.1310.10">
    <property type="entry name" value="Nucleoid-associated protein YbaB-like domain"/>
    <property type="match status" value="1"/>
</dbReference>
<evidence type="ECO:0000256" key="1">
    <source>
        <dbReference type="SAM" id="MobiDB-lite"/>
    </source>
</evidence>
<dbReference type="SUPFAM" id="SSF82607">
    <property type="entry name" value="YbaB-like"/>
    <property type="match status" value="1"/>
</dbReference>
<dbReference type="InterPro" id="IPR004401">
    <property type="entry name" value="YbaB/EbfC"/>
</dbReference>
<dbReference type="AlphaFoldDB" id="A0A849CEW9"/>
<dbReference type="InterPro" id="IPR036894">
    <property type="entry name" value="YbaB-like_sf"/>
</dbReference>
<sequence>MSDLLETFRQQMRTVAEAQRQRVQLTASATSPDKRVTVTVNANGVVIDTKFSSDIDELTYEALARTFTRTTQAAAAEVARKTADLTAPLIDQRARLPKLSDVIEGLPDLDAEVPLEPPVSLAAPGSPERAEDEADPVMTFTDVEQYEHHRKREQARGVTDSSW</sequence>
<feature type="region of interest" description="Disordered" evidence="1">
    <location>
        <begin position="114"/>
        <end position="163"/>
    </location>
</feature>
<gene>
    <name evidence="2" type="ORF">HLB23_18685</name>
</gene>
<evidence type="ECO:0000313" key="2">
    <source>
        <dbReference type="EMBL" id="NNH71861.1"/>
    </source>
</evidence>
<protein>
    <submittedName>
        <fullName evidence="2">YbaB/EbfC family nucleoid-associated protein</fullName>
    </submittedName>
</protein>
<comment type="caution">
    <text evidence="2">The sequence shown here is derived from an EMBL/GenBank/DDBJ whole genome shotgun (WGS) entry which is preliminary data.</text>
</comment>
<reference evidence="2 3" key="1">
    <citation type="submission" date="2020-05" db="EMBL/GenBank/DDBJ databases">
        <title>MicrobeNet Type strains.</title>
        <authorList>
            <person name="Nicholson A.C."/>
        </authorList>
    </citation>
    <scope>NUCLEOTIDE SEQUENCE [LARGE SCALE GENOMIC DNA]</scope>
    <source>
        <strain evidence="2 3">JCM 3224</strain>
    </source>
</reference>
<dbReference type="Pfam" id="PF02575">
    <property type="entry name" value="YbaB_DNA_bd"/>
    <property type="match status" value="1"/>
</dbReference>
<dbReference type="EMBL" id="JABELX010000006">
    <property type="protein sequence ID" value="NNH71861.1"/>
    <property type="molecule type" value="Genomic_DNA"/>
</dbReference>
<organism evidence="2 3">
    <name type="scientific">Nocardia uniformis</name>
    <dbReference type="NCBI Taxonomy" id="53432"/>
    <lineage>
        <taxon>Bacteria</taxon>
        <taxon>Bacillati</taxon>
        <taxon>Actinomycetota</taxon>
        <taxon>Actinomycetes</taxon>
        <taxon>Mycobacteriales</taxon>
        <taxon>Nocardiaceae</taxon>
        <taxon>Nocardia</taxon>
    </lineage>
</organism>
<keyword evidence="3" id="KW-1185">Reference proteome</keyword>
<accession>A0A849CEW9</accession>
<proteinExistence type="predicted"/>